<dbReference type="PROSITE" id="PS50922">
    <property type="entry name" value="TLC"/>
    <property type="match status" value="1"/>
</dbReference>
<gene>
    <name evidence="10" type="ORF">SAPINGB_P000922</name>
</gene>
<evidence type="ECO:0000313" key="10">
    <source>
        <dbReference type="EMBL" id="VVT45850.1"/>
    </source>
</evidence>
<evidence type="ECO:0000313" key="11">
    <source>
        <dbReference type="Proteomes" id="UP000398389"/>
    </source>
</evidence>
<keyword evidence="11" id="KW-1185">Reference proteome</keyword>
<comment type="similarity">
    <text evidence="2">Belongs to the sphingosine N-acyltransferase family.</text>
</comment>
<evidence type="ECO:0000256" key="2">
    <source>
        <dbReference type="ARBA" id="ARBA00009808"/>
    </source>
</evidence>
<comment type="subcellular location">
    <subcellularLocation>
        <location evidence="1">Membrane</location>
        <topology evidence="1">Multi-pass membrane protein</topology>
    </subcellularLocation>
</comment>
<dbReference type="EMBL" id="CABVLU010000001">
    <property type="protein sequence ID" value="VVT45850.1"/>
    <property type="molecule type" value="Genomic_DNA"/>
</dbReference>
<dbReference type="GeneID" id="43579745"/>
<feature type="domain" description="TLC" evidence="9">
    <location>
        <begin position="255"/>
        <end position="471"/>
    </location>
</feature>
<feature type="transmembrane region" description="Helical" evidence="8">
    <location>
        <begin position="333"/>
        <end position="351"/>
    </location>
</feature>
<dbReference type="InterPro" id="IPR006634">
    <property type="entry name" value="TLC-dom"/>
</dbReference>
<dbReference type="GO" id="GO:0046513">
    <property type="term" value="P:ceramide biosynthetic process"/>
    <property type="evidence" value="ECO:0007669"/>
    <property type="project" value="InterPro"/>
</dbReference>
<feature type="compositionally biased region" description="Low complexity" evidence="7">
    <location>
        <begin position="118"/>
        <end position="131"/>
    </location>
</feature>
<feature type="compositionally biased region" description="Low complexity" evidence="7">
    <location>
        <begin position="36"/>
        <end position="82"/>
    </location>
</feature>
<feature type="transmembrane region" description="Helical" evidence="8">
    <location>
        <begin position="216"/>
        <end position="240"/>
    </location>
</feature>
<dbReference type="AlphaFoldDB" id="A0A5E8B3N6"/>
<keyword evidence="3 6" id="KW-0812">Transmembrane</keyword>
<feature type="transmembrane region" description="Helical" evidence="8">
    <location>
        <begin position="388"/>
        <end position="409"/>
    </location>
</feature>
<evidence type="ECO:0000256" key="6">
    <source>
        <dbReference type="PROSITE-ProRule" id="PRU00205"/>
    </source>
</evidence>
<name>A0A5E8B3N6_9ASCO</name>
<accession>A0A5E8B3N6</accession>
<dbReference type="RefSeq" id="XP_031851536.1">
    <property type="nucleotide sequence ID" value="XM_031995645.1"/>
</dbReference>
<dbReference type="GO" id="GO:0016020">
    <property type="term" value="C:membrane"/>
    <property type="evidence" value="ECO:0007669"/>
    <property type="project" value="UniProtKB-SubCell"/>
</dbReference>
<proteinExistence type="inferred from homology"/>
<protein>
    <recommendedName>
        <fullName evidence="9">TLC domain-containing protein</fullName>
    </recommendedName>
</protein>
<feature type="transmembrane region" description="Helical" evidence="8">
    <location>
        <begin position="168"/>
        <end position="186"/>
    </location>
</feature>
<feature type="region of interest" description="Disordered" evidence="7">
    <location>
        <begin position="1"/>
        <end position="20"/>
    </location>
</feature>
<dbReference type="Pfam" id="PF03798">
    <property type="entry name" value="TRAM_LAG1_CLN8"/>
    <property type="match status" value="1"/>
</dbReference>
<dbReference type="OrthoDB" id="537032at2759"/>
<dbReference type="GO" id="GO:0050291">
    <property type="term" value="F:sphingosine N-acyltransferase activity"/>
    <property type="evidence" value="ECO:0007669"/>
    <property type="project" value="InterPro"/>
</dbReference>
<dbReference type="SMART" id="SM00724">
    <property type="entry name" value="TLC"/>
    <property type="match status" value="1"/>
</dbReference>
<organism evidence="10 11">
    <name type="scientific">Magnusiomyces paraingens</name>
    <dbReference type="NCBI Taxonomy" id="2606893"/>
    <lineage>
        <taxon>Eukaryota</taxon>
        <taxon>Fungi</taxon>
        <taxon>Dikarya</taxon>
        <taxon>Ascomycota</taxon>
        <taxon>Saccharomycotina</taxon>
        <taxon>Dipodascomycetes</taxon>
        <taxon>Dipodascales</taxon>
        <taxon>Dipodascaceae</taxon>
        <taxon>Magnusiomyces</taxon>
    </lineage>
</organism>
<feature type="transmembrane region" description="Helical" evidence="8">
    <location>
        <begin position="261"/>
        <end position="281"/>
    </location>
</feature>
<evidence type="ECO:0000256" key="7">
    <source>
        <dbReference type="SAM" id="MobiDB-lite"/>
    </source>
</evidence>
<evidence type="ECO:0000256" key="5">
    <source>
        <dbReference type="ARBA" id="ARBA00023136"/>
    </source>
</evidence>
<keyword evidence="5 6" id="KW-0472">Membrane</keyword>
<evidence type="ECO:0000256" key="8">
    <source>
        <dbReference type="SAM" id="Phobius"/>
    </source>
</evidence>
<dbReference type="InterPro" id="IPR016439">
    <property type="entry name" value="Lag1/Lac1-like"/>
</dbReference>
<evidence type="ECO:0000256" key="1">
    <source>
        <dbReference type="ARBA" id="ARBA00004141"/>
    </source>
</evidence>
<feature type="transmembrane region" description="Helical" evidence="8">
    <location>
        <begin position="440"/>
        <end position="463"/>
    </location>
</feature>
<feature type="region of interest" description="Disordered" evidence="7">
    <location>
        <begin position="28"/>
        <end position="89"/>
    </location>
</feature>
<feature type="transmembrane region" description="Helical" evidence="8">
    <location>
        <begin position="301"/>
        <end position="321"/>
    </location>
</feature>
<sequence>MATLLHNGPESTIVPPASSHQIVEDDIAIAGTDQDSSALSSSVPSSSSSSSASSPPASPISANGESTLTTPLQSLPTTDSSTALPLPKKPTEDVFAEPFAPNLISKRSTVIVDSQTLNDNNNHNTNSNNINTPVQKPTTPQAPSLRNIRGPASRGGISEYIHKRQLKASLFLIAFVIISHLFVPPLRSFTSKCLLISYVTTSSDGSVYTSIGPDDVYFVTFWIVVLTFLRALFVDNWLILMARQVFGIKSFKITARFAEQSYALITYGSFFAWGAVLLSHSPYLTSVQELWRGWPHNKISIQMKAFYLVQLASWLQQIYVINIEERRKDHYQMFTHHIVTCALIIGSYYYYFTRVGHVILVLMDAVDIALALAKVLRYTGFQRACDATFVVFLFSWIVLRHGLYNYILYSAYTDVPRLLPPKCYYDEATGELIRCFTKSAYYTFVGLLAILQGITIIWLYMIIRVLIRMLLGDSAVDSRSDEDTDTEHEKEKKEK</sequence>
<evidence type="ECO:0000256" key="4">
    <source>
        <dbReference type="ARBA" id="ARBA00022989"/>
    </source>
</evidence>
<dbReference type="PANTHER" id="PTHR12560:SF0">
    <property type="entry name" value="LD18904P"/>
    <property type="match status" value="1"/>
</dbReference>
<evidence type="ECO:0000256" key="3">
    <source>
        <dbReference type="ARBA" id="ARBA00022692"/>
    </source>
</evidence>
<feature type="transmembrane region" description="Helical" evidence="8">
    <location>
        <begin position="357"/>
        <end position="376"/>
    </location>
</feature>
<dbReference type="Proteomes" id="UP000398389">
    <property type="component" value="Unassembled WGS sequence"/>
</dbReference>
<reference evidence="10 11" key="1">
    <citation type="submission" date="2019-09" db="EMBL/GenBank/DDBJ databases">
        <authorList>
            <person name="Brejova B."/>
        </authorList>
    </citation>
    <scope>NUCLEOTIDE SEQUENCE [LARGE SCALE GENOMIC DNA]</scope>
</reference>
<evidence type="ECO:0000259" key="9">
    <source>
        <dbReference type="PROSITE" id="PS50922"/>
    </source>
</evidence>
<feature type="region of interest" description="Disordered" evidence="7">
    <location>
        <begin position="118"/>
        <end position="148"/>
    </location>
</feature>
<feature type="compositionally biased region" description="Polar residues" evidence="7">
    <location>
        <begin position="132"/>
        <end position="144"/>
    </location>
</feature>
<dbReference type="PANTHER" id="PTHR12560">
    <property type="entry name" value="LONGEVITY ASSURANCE FACTOR 1 LAG1"/>
    <property type="match status" value="1"/>
</dbReference>
<keyword evidence="4 8" id="KW-1133">Transmembrane helix</keyword>